<proteinExistence type="predicted"/>
<dbReference type="EMBL" id="QGHD01000024">
    <property type="protein sequence ID" value="PWK94022.1"/>
    <property type="molecule type" value="Genomic_DNA"/>
</dbReference>
<evidence type="ECO:0000313" key="2">
    <source>
        <dbReference type="EMBL" id="PWK94022.1"/>
    </source>
</evidence>
<comment type="caution">
    <text evidence="2">The sequence shown here is derived from an EMBL/GenBank/DDBJ whole genome shotgun (WGS) entry which is preliminary data.</text>
</comment>
<gene>
    <name evidence="2" type="ORF">B0H50_12413</name>
</gene>
<reference evidence="2 3" key="1">
    <citation type="submission" date="2018-05" db="EMBL/GenBank/DDBJ databases">
        <title>Animal gut microbial communities from fecal samples from Wisconsin, USA.</title>
        <authorList>
            <person name="Neumann A."/>
        </authorList>
    </citation>
    <scope>NUCLEOTIDE SEQUENCE [LARGE SCALE GENOMIC DNA]</scope>
    <source>
        <strain evidence="2 3">UWS4</strain>
    </source>
</reference>
<protein>
    <submittedName>
        <fullName evidence="2">Nuclease-like protein</fullName>
    </submittedName>
</protein>
<evidence type="ECO:0000259" key="1">
    <source>
        <dbReference type="Pfam" id="PF08378"/>
    </source>
</evidence>
<dbReference type="InterPro" id="IPR011528">
    <property type="entry name" value="NERD"/>
</dbReference>
<dbReference type="RefSeq" id="WP_106198482.1">
    <property type="nucleotide sequence ID" value="NZ_JAXEIU010000039.1"/>
</dbReference>
<evidence type="ECO:0000313" key="3">
    <source>
        <dbReference type="Proteomes" id="UP000245523"/>
    </source>
</evidence>
<keyword evidence="3" id="KW-1185">Reference proteome</keyword>
<organism evidence="2 3">
    <name type="scientific">Hallerella porci</name>
    <dbReference type="NCBI Taxonomy" id="1945871"/>
    <lineage>
        <taxon>Bacteria</taxon>
        <taxon>Pseudomonadati</taxon>
        <taxon>Fibrobacterota</taxon>
        <taxon>Fibrobacteria</taxon>
        <taxon>Fibrobacterales</taxon>
        <taxon>Fibrobacteraceae</taxon>
        <taxon>Hallerella</taxon>
    </lineage>
</organism>
<feature type="domain" description="NERD" evidence="1">
    <location>
        <begin position="119"/>
        <end position="221"/>
    </location>
</feature>
<sequence>MLFLLIAVLLVVLGFLAWGFDDVLLRDAQGRLLSYKRKLKTADEGALIGLAYGTYSFEIWHRSLFHWKPKLVKKVELEHNKITENAWKVEKLLQENAKNPNAKKFIWATNCEIFEACRGSYFKIVNKLYLLRNSLNDTTVVGTLLLHPTGIYLFENVEKSGWIFGDAEEKFWSATKMNEDRMQGVNFENPILRINRNVEALRRLFENFEGISLHIFSYAVFDDSAVLKQIPENAVSQKIILRSQLRESLQRMFRLASPVYSEYEIDELEKELANYSEHRF</sequence>
<dbReference type="Pfam" id="PF08378">
    <property type="entry name" value="NERD"/>
    <property type="match status" value="1"/>
</dbReference>
<dbReference type="Proteomes" id="UP000245523">
    <property type="component" value="Unassembled WGS sequence"/>
</dbReference>
<accession>A0ABX5LKE0</accession>
<name>A0ABX5LKE0_9BACT</name>